<dbReference type="Gene3D" id="3.40.50.2000">
    <property type="entry name" value="Glycogen Phosphorylase B"/>
    <property type="match status" value="2"/>
</dbReference>
<sequence length="377" mass="42175">MESHVDGPESRGTPAGCLAGRSVAVVHEWFGATGGSENVFRQIAAQVPHAERFVLWKDRDVDEPGLRESWLARTPLRRTKAAALPLMPLVWRTLSRERFDVVVSSSHAFAHTVRLGPPDETRYLSYVHSPARYVWSPSFDGRGAHPLLVPPRKALQSLDVRLSRHVRGYAANSREVQARIRRYWRRDAEVINPPVDVDFFAAAPESDRNQSRDYLLGVGRWIPYKNFDLIIAIADVVGLPLVIAGSGPQERQLRRAAERASVPVTFEVQPDRARLRRLYWGARALLFPVHEDFGIIPVEAQACGTPVVGLRRGGLLETVVDGETGFLVDSLDPRDFGPLVRRLPELTAERTTAWAGRFSTREFSTRITAWLEAGARG</sequence>
<dbReference type="GO" id="GO:0016757">
    <property type="term" value="F:glycosyltransferase activity"/>
    <property type="evidence" value="ECO:0007669"/>
    <property type="project" value="UniProtKB-KW"/>
</dbReference>
<dbReference type="RefSeq" id="WP_331218624.1">
    <property type="nucleotide sequence ID" value="NZ_JAZGQK010000044.1"/>
</dbReference>
<keyword evidence="6" id="KW-1185">Reference proteome</keyword>
<dbReference type="SUPFAM" id="SSF53756">
    <property type="entry name" value="UDP-Glycosyltransferase/glycogen phosphorylase"/>
    <property type="match status" value="1"/>
</dbReference>
<dbReference type="Pfam" id="PF13439">
    <property type="entry name" value="Glyco_transf_4"/>
    <property type="match status" value="1"/>
</dbReference>
<evidence type="ECO:0000313" key="5">
    <source>
        <dbReference type="EMBL" id="MEE6263829.1"/>
    </source>
</evidence>
<accession>A0ABU7S5V7</accession>
<dbReference type="PANTHER" id="PTHR45947:SF3">
    <property type="entry name" value="SULFOQUINOVOSYL TRANSFERASE SQD2"/>
    <property type="match status" value="1"/>
</dbReference>
<organism evidence="5 6">
    <name type="scientific">Plantactinospora sonchi</name>
    <dbReference type="NCBI Taxonomy" id="1544735"/>
    <lineage>
        <taxon>Bacteria</taxon>
        <taxon>Bacillati</taxon>
        <taxon>Actinomycetota</taxon>
        <taxon>Actinomycetes</taxon>
        <taxon>Micromonosporales</taxon>
        <taxon>Micromonosporaceae</taxon>
        <taxon>Plantactinospora</taxon>
    </lineage>
</organism>
<keyword evidence="2 5" id="KW-0808">Transferase</keyword>
<evidence type="ECO:0000259" key="4">
    <source>
        <dbReference type="Pfam" id="PF13439"/>
    </source>
</evidence>
<dbReference type="Proteomes" id="UP001332243">
    <property type="component" value="Unassembled WGS sequence"/>
</dbReference>
<proteinExistence type="predicted"/>
<evidence type="ECO:0000259" key="3">
    <source>
        <dbReference type="Pfam" id="PF00534"/>
    </source>
</evidence>
<dbReference type="EC" id="2.4.-.-" evidence="5"/>
<dbReference type="InterPro" id="IPR001296">
    <property type="entry name" value="Glyco_trans_1"/>
</dbReference>
<gene>
    <name evidence="5" type="ORF">V1633_35815</name>
</gene>
<reference evidence="5 6" key="1">
    <citation type="submission" date="2024-01" db="EMBL/GenBank/DDBJ databases">
        <title>Genome insights into Plantactinospora sonchi sp. nov.</title>
        <authorList>
            <person name="Wang L."/>
        </authorList>
    </citation>
    <scope>NUCLEOTIDE SEQUENCE [LARGE SCALE GENOMIC DNA]</scope>
    <source>
        <strain evidence="5 6">NEAU-QY2</strain>
    </source>
</reference>
<name>A0ABU7S5V7_9ACTN</name>
<dbReference type="InterPro" id="IPR028098">
    <property type="entry name" value="Glyco_trans_4-like_N"/>
</dbReference>
<evidence type="ECO:0000313" key="6">
    <source>
        <dbReference type="Proteomes" id="UP001332243"/>
    </source>
</evidence>
<feature type="domain" description="Glycosyl transferase family 1" evidence="3">
    <location>
        <begin position="205"/>
        <end position="343"/>
    </location>
</feature>
<dbReference type="PANTHER" id="PTHR45947">
    <property type="entry name" value="SULFOQUINOVOSYL TRANSFERASE SQD2"/>
    <property type="match status" value="1"/>
</dbReference>
<evidence type="ECO:0000256" key="1">
    <source>
        <dbReference type="ARBA" id="ARBA00022676"/>
    </source>
</evidence>
<dbReference type="InterPro" id="IPR050194">
    <property type="entry name" value="Glycosyltransferase_grp1"/>
</dbReference>
<dbReference type="Pfam" id="PF00534">
    <property type="entry name" value="Glycos_transf_1"/>
    <property type="match status" value="1"/>
</dbReference>
<feature type="domain" description="Glycosyltransferase subfamily 4-like N-terminal" evidence="4">
    <location>
        <begin position="34"/>
        <end position="198"/>
    </location>
</feature>
<comment type="caution">
    <text evidence="5">The sequence shown here is derived from an EMBL/GenBank/DDBJ whole genome shotgun (WGS) entry which is preliminary data.</text>
</comment>
<dbReference type="EMBL" id="JAZGQK010000044">
    <property type="protein sequence ID" value="MEE6263829.1"/>
    <property type="molecule type" value="Genomic_DNA"/>
</dbReference>
<keyword evidence="1 5" id="KW-0328">Glycosyltransferase</keyword>
<evidence type="ECO:0000256" key="2">
    <source>
        <dbReference type="ARBA" id="ARBA00022679"/>
    </source>
</evidence>
<protein>
    <submittedName>
        <fullName evidence="5">Glycosyltransferase</fullName>
        <ecNumber evidence="5">2.4.-.-</ecNumber>
    </submittedName>
</protein>